<feature type="transmembrane region" description="Helical" evidence="8">
    <location>
        <begin position="216"/>
        <end position="243"/>
    </location>
</feature>
<keyword evidence="2" id="KW-1003">Cell membrane</keyword>
<feature type="transmembrane region" description="Helical" evidence="8">
    <location>
        <begin position="77"/>
        <end position="96"/>
    </location>
</feature>
<dbReference type="EMBL" id="DNAN01000607">
    <property type="protein sequence ID" value="HAW77493.1"/>
    <property type="molecule type" value="Genomic_DNA"/>
</dbReference>
<comment type="subcellular location">
    <subcellularLocation>
        <location evidence="1">Cell membrane</location>
        <topology evidence="1">Multi-pass membrane protein</topology>
    </subcellularLocation>
</comment>
<dbReference type="InterPro" id="IPR014263">
    <property type="entry name" value="Methanolan_biosynth_EpsI"/>
</dbReference>
<dbReference type="AlphaFoldDB" id="A0A350P876"/>
<evidence type="ECO:0000259" key="9">
    <source>
        <dbReference type="Pfam" id="PF11984"/>
    </source>
</evidence>
<accession>A0A350P876</accession>
<feature type="transmembrane region" description="Helical" evidence="8">
    <location>
        <begin position="255"/>
        <end position="276"/>
    </location>
</feature>
<dbReference type="GO" id="GO:0005886">
    <property type="term" value="C:plasma membrane"/>
    <property type="evidence" value="ECO:0007669"/>
    <property type="project" value="UniProtKB-SubCell"/>
</dbReference>
<evidence type="ECO:0000256" key="1">
    <source>
        <dbReference type="ARBA" id="ARBA00004651"/>
    </source>
</evidence>
<feature type="transmembrane region" description="Helical" evidence="8">
    <location>
        <begin position="127"/>
        <end position="146"/>
    </location>
</feature>
<dbReference type="NCBIfam" id="TIGR04178">
    <property type="entry name" value="exo_archaeo"/>
    <property type="match status" value="1"/>
</dbReference>
<keyword evidence="7 8" id="KW-0472">Membrane</keyword>
<evidence type="ECO:0000256" key="8">
    <source>
        <dbReference type="SAM" id="Phobius"/>
    </source>
</evidence>
<name>A0A350P876_9ALTE</name>
<feature type="transmembrane region" description="Helical" evidence="8">
    <location>
        <begin position="297"/>
        <end position="318"/>
    </location>
</feature>
<sequence>MSKNKVRECVIKQYKKQYVSVGFILLLWLLFCHQGLFSAAQVWWTNDIFNHGFFIIPASIYLIYLRRARLIAVEKNISLLPLIVIFPSCFLYIVGVAGDIQLFMHTATFVLLPALIWLAIGHKAARVIVFPLLFMLFSIPVGEQLIPYLQEIAADGAVALLRVTGIPLYRNGLYLEIPQGRFLVAEACSGVSFFIASIVIGVLYTYLNLQSRKRQIFFVLLSFLFPVAANIVRIYGIILIAYYTNMEHAAGADHLIYGWFFFAFVIVCLLGIGELIRDKVGTDESAQMTTSAGHWSIHQLKVLSISLLLVSFSLWSTFIQSALGNLKPNDFDQETIGLEQCFQHDINLTPSFNNPDKTNKAMFEVEGACTAVLYEAWFSGIDNELVTDLHKPYTQQRWSLLNSEISSLSLLGKQLQVRTITSPTGSNVNYASWYEINDRLFTSKLEAKLYQTWLVLLGVPSSGKLVILGVDSKSNFSGALHTLEMAATKNSLKTTYSIE</sequence>
<evidence type="ECO:0000256" key="6">
    <source>
        <dbReference type="ARBA" id="ARBA00022989"/>
    </source>
</evidence>
<dbReference type="Pfam" id="PF11984">
    <property type="entry name" value="DUF3485"/>
    <property type="match status" value="1"/>
</dbReference>
<feature type="transmembrane region" description="Helical" evidence="8">
    <location>
        <begin position="21"/>
        <end position="42"/>
    </location>
</feature>
<evidence type="ECO:0000256" key="7">
    <source>
        <dbReference type="ARBA" id="ARBA00023136"/>
    </source>
</evidence>
<dbReference type="InterPro" id="IPR026392">
    <property type="entry name" value="Exo/Archaeosortase_dom"/>
</dbReference>
<keyword evidence="3" id="KW-0645">Protease</keyword>
<comment type="caution">
    <text evidence="10">The sequence shown here is derived from an EMBL/GenBank/DDBJ whole genome shotgun (WGS) entry which is preliminary data.</text>
</comment>
<evidence type="ECO:0000256" key="4">
    <source>
        <dbReference type="ARBA" id="ARBA00022692"/>
    </source>
</evidence>
<keyword evidence="4 8" id="KW-0812">Transmembrane</keyword>
<evidence type="ECO:0000313" key="11">
    <source>
        <dbReference type="Proteomes" id="UP000263517"/>
    </source>
</evidence>
<evidence type="ECO:0000256" key="5">
    <source>
        <dbReference type="ARBA" id="ARBA00022801"/>
    </source>
</evidence>
<dbReference type="InterPro" id="IPR017540">
    <property type="entry name" value="Exosortase-1"/>
</dbReference>
<dbReference type="GO" id="GO:0006508">
    <property type="term" value="P:proteolysis"/>
    <property type="evidence" value="ECO:0007669"/>
    <property type="project" value="UniProtKB-KW"/>
</dbReference>
<dbReference type="NCBIfam" id="TIGR03109">
    <property type="entry name" value="exosort_XrtA"/>
    <property type="match status" value="1"/>
</dbReference>
<keyword evidence="6 8" id="KW-1133">Transmembrane helix</keyword>
<feature type="domain" description="Methanolan biosynthesis EpsI" evidence="9">
    <location>
        <begin position="386"/>
        <end position="475"/>
    </location>
</feature>
<proteinExistence type="predicted"/>
<dbReference type="NCBIfam" id="TIGR02602">
    <property type="entry name" value="8TM_EpsH"/>
    <property type="match status" value="1"/>
</dbReference>
<feature type="transmembrane region" description="Helical" evidence="8">
    <location>
        <begin position="182"/>
        <end position="204"/>
    </location>
</feature>
<protein>
    <submittedName>
        <fullName evidence="10">Exosortase</fullName>
    </submittedName>
</protein>
<evidence type="ECO:0000256" key="3">
    <source>
        <dbReference type="ARBA" id="ARBA00022670"/>
    </source>
</evidence>
<feature type="transmembrane region" description="Helical" evidence="8">
    <location>
        <begin position="48"/>
        <end position="65"/>
    </location>
</feature>
<evidence type="ECO:0000313" key="10">
    <source>
        <dbReference type="EMBL" id="HAW77493.1"/>
    </source>
</evidence>
<gene>
    <name evidence="10" type="ORF">DCW74_17400</name>
</gene>
<dbReference type="GO" id="GO:0008233">
    <property type="term" value="F:peptidase activity"/>
    <property type="evidence" value="ECO:0007669"/>
    <property type="project" value="UniProtKB-KW"/>
</dbReference>
<keyword evidence="5" id="KW-0378">Hydrolase</keyword>
<evidence type="ECO:0000256" key="2">
    <source>
        <dbReference type="ARBA" id="ARBA00022475"/>
    </source>
</evidence>
<dbReference type="InterPro" id="IPR019127">
    <property type="entry name" value="Exosortase"/>
</dbReference>
<organism evidence="10 11">
    <name type="scientific">Alteromonas australica</name>
    <dbReference type="NCBI Taxonomy" id="589873"/>
    <lineage>
        <taxon>Bacteria</taxon>
        <taxon>Pseudomonadati</taxon>
        <taxon>Pseudomonadota</taxon>
        <taxon>Gammaproteobacteria</taxon>
        <taxon>Alteromonadales</taxon>
        <taxon>Alteromonadaceae</taxon>
        <taxon>Alteromonas/Salinimonas group</taxon>
        <taxon>Alteromonas</taxon>
    </lineage>
</organism>
<dbReference type="InterPro" id="IPR013426">
    <property type="entry name" value="EpsH-like"/>
</dbReference>
<dbReference type="Proteomes" id="UP000263517">
    <property type="component" value="Unassembled WGS sequence"/>
</dbReference>
<reference evidence="10 11" key="1">
    <citation type="journal article" date="2018" name="Nat. Biotechnol.">
        <title>A standardized bacterial taxonomy based on genome phylogeny substantially revises the tree of life.</title>
        <authorList>
            <person name="Parks D.H."/>
            <person name="Chuvochina M."/>
            <person name="Waite D.W."/>
            <person name="Rinke C."/>
            <person name="Skarshewski A."/>
            <person name="Chaumeil P.A."/>
            <person name="Hugenholtz P."/>
        </authorList>
    </citation>
    <scope>NUCLEOTIDE SEQUENCE [LARGE SCALE GENOMIC DNA]</scope>
    <source>
        <strain evidence="10">UBA11978</strain>
    </source>
</reference>
<dbReference type="Pfam" id="PF09721">
    <property type="entry name" value="Exosortase_EpsH"/>
    <property type="match status" value="1"/>
</dbReference>
<feature type="transmembrane region" description="Helical" evidence="8">
    <location>
        <begin position="102"/>
        <end position="120"/>
    </location>
</feature>